<organism evidence="14 15">
    <name type="scientific">Coprococcus ammoniilyticus</name>
    <dbReference type="NCBI Taxonomy" id="2981785"/>
    <lineage>
        <taxon>Bacteria</taxon>
        <taxon>Bacillati</taxon>
        <taxon>Bacillota</taxon>
        <taxon>Clostridia</taxon>
        <taxon>Lachnospirales</taxon>
        <taxon>Lachnospiraceae</taxon>
        <taxon>Coprococcus</taxon>
    </lineage>
</organism>
<protein>
    <recommendedName>
        <fullName evidence="4">Probable multidrug resistance protein NorM</fullName>
    </recommendedName>
    <alternativeName>
        <fullName evidence="12">Multidrug-efflux transporter</fullName>
    </alternativeName>
</protein>
<keyword evidence="8 13" id="KW-0812">Transmembrane</keyword>
<evidence type="ECO:0000256" key="6">
    <source>
        <dbReference type="ARBA" id="ARBA00022449"/>
    </source>
</evidence>
<evidence type="ECO:0000256" key="2">
    <source>
        <dbReference type="ARBA" id="ARBA00004651"/>
    </source>
</evidence>
<dbReference type="InterPro" id="IPR002528">
    <property type="entry name" value="MATE_fam"/>
</dbReference>
<evidence type="ECO:0000313" key="14">
    <source>
        <dbReference type="EMBL" id="MEQ2452513.1"/>
    </source>
</evidence>
<keyword evidence="15" id="KW-1185">Reference proteome</keyword>
<evidence type="ECO:0000256" key="13">
    <source>
        <dbReference type="SAM" id="Phobius"/>
    </source>
</evidence>
<dbReference type="Pfam" id="PF01554">
    <property type="entry name" value="MatE"/>
    <property type="match status" value="2"/>
</dbReference>
<dbReference type="PANTHER" id="PTHR43298:SF2">
    <property type="entry name" value="FMN_FAD EXPORTER YEEO-RELATED"/>
    <property type="match status" value="1"/>
</dbReference>
<evidence type="ECO:0000313" key="15">
    <source>
        <dbReference type="Proteomes" id="UP001482186"/>
    </source>
</evidence>
<dbReference type="RefSeq" id="WP_349115503.1">
    <property type="nucleotide sequence ID" value="NZ_JBBNFM010000001.1"/>
</dbReference>
<accession>A0ABV1EGX1</accession>
<keyword evidence="11 13" id="KW-0472">Membrane</keyword>
<dbReference type="InterPro" id="IPR048279">
    <property type="entry name" value="MdtK-like"/>
</dbReference>
<feature type="transmembrane region" description="Helical" evidence="13">
    <location>
        <begin position="330"/>
        <end position="351"/>
    </location>
</feature>
<dbReference type="NCBIfam" id="TIGR00797">
    <property type="entry name" value="matE"/>
    <property type="match status" value="1"/>
</dbReference>
<evidence type="ECO:0000256" key="4">
    <source>
        <dbReference type="ARBA" id="ARBA00020268"/>
    </source>
</evidence>
<feature type="transmembrane region" description="Helical" evidence="13">
    <location>
        <begin position="199"/>
        <end position="220"/>
    </location>
</feature>
<feature type="transmembrane region" description="Helical" evidence="13">
    <location>
        <begin position="65"/>
        <end position="85"/>
    </location>
</feature>
<evidence type="ECO:0000256" key="1">
    <source>
        <dbReference type="ARBA" id="ARBA00003408"/>
    </source>
</evidence>
<feature type="transmembrane region" description="Helical" evidence="13">
    <location>
        <begin position="174"/>
        <end position="193"/>
    </location>
</feature>
<dbReference type="PANTHER" id="PTHR43298">
    <property type="entry name" value="MULTIDRUG RESISTANCE PROTEIN NORM-RELATED"/>
    <property type="match status" value="1"/>
</dbReference>
<sequence length="462" mass="50242">MLLHKKKRDTSTYLFSNKDLVRLYVPLIIEQMLAMLVGLADSIMVSSVGESAVSGVSLVDSCFQLIINLFAALATGGAVTVGQYLGQKNKEKAGEAATQLIWFSLILSLGVMTLMYVGKGLILNHVFGQIEADVYGHADTYMMIVNASIPFLALYNAGAAIFRSIGNSNISMRVSLIMNGINVVGNAILIYACKCGTEGVAIPTLVSRLAAAVIMIILLIPKKSAQAKQDSTRIYIKKSLHYRANWHMLKSILLVGIPNGLENSMFQLGKILVLSLVSTFGTYAIAANAVGNVIAGFQLMAGMAASLAMVTVVSRCVGAGDYEQAKYYTIKVLVMAYMCIIVTVLFTFAVLPLVMKAYGLSYEAQSAAEKILMLHGIAASTIWPVAFTLPCTFRAAGDVKYSMIVSICTMWICRIVFSYVLGKYMGMGVFGVWVAMIMDQFVRGVLFIRRYRSGRWIGKKVI</sequence>
<evidence type="ECO:0000256" key="7">
    <source>
        <dbReference type="ARBA" id="ARBA00022475"/>
    </source>
</evidence>
<feature type="transmembrane region" description="Helical" evidence="13">
    <location>
        <begin position="297"/>
        <end position="318"/>
    </location>
</feature>
<dbReference type="PIRSF" id="PIRSF006603">
    <property type="entry name" value="DinF"/>
    <property type="match status" value="1"/>
</dbReference>
<evidence type="ECO:0000256" key="12">
    <source>
        <dbReference type="ARBA" id="ARBA00031636"/>
    </source>
</evidence>
<evidence type="ECO:0000256" key="5">
    <source>
        <dbReference type="ARBA" id="ARBA00022448"/>
    </source>
</evidence>
<comment type="caution">
    <text evidence="14">The sequence shown here is derived from an EMBL/GenBank/DDBJ whole genome shotgun (WGS) entry which is preliminary data.</text>
</comment>
<comment type="subcellular location">
    <subcellularLocation>
        <location evidence="2">Cell membrane</location>
        <topology evidence="2">Multi-pass membrane protein</topology>
    </subcellularLocation>
</comment>
<evidence type="ECO:0000256" key="8">
    <source>
        <dbReference type="ARBA" id="ARBA00022692"/>
    </source>
</evidence>
<gene>
    <name evidence="14" type="ORF">AAAT04_00430</name>
</gene>
<dbReference type="InterPro" id="IPR050222">
    <property type="entry name" value="MATE_MdtK"/>
</dbReference>
<keyword evidence="10" id="KW-0406">Ion transport</keyword>
<dbReference type="CDD" id="cd13137">
    <property type="entry name" value="MATE_NorM_like"/>
    <property type="match status" value="1"/>
</dbReference>
<comment type="function">
    <text evidence="1">Multidrug efflux pump.</text>
</comment>
<keyword evidence="7" id="KW-1003">Cell membrane</keyword>
<feature type="transmembrane region" description="Helical" evidence="13">
    <location>
        <begin position="21"/>
        <end position="45"/>
    </location>
</feature>
<keyword evidence="9 13" id="KW-1133">Transmembrane helix</keyword>
<name>A0ABV1EGX1_9FIRM</name>
<feature type="transmembrane region" description="Helical" evidence="13">
    <location>
        <begin position="141"/>
        <end position="162"/>
    </location>
</feature>
<evidence type="ECO:0000256" key="3">
    <source>
        <dbReference type="ARBA" id="ARBA00010199"/>
    </source>
</evidence>
<proteinExistence type="inferred from homology"/>
<keyword evidence="5" id="KW-0813">Transport</keyword>
<dbReference type="EMBL" id="JBBNFM010000001">
    <property type="protein sequence ID" value="MEQ2452513.1"/>
    <property type="molecule type" value="Genomic_DNA"/>
</dbReference>
<evidence type="ECO:0000256" key="9">
    <source>
        <dbReference type="ARBA" id="ARBA00022989"/>
    </source>
</evidence>
<feature type="transmembrane region" description="Helical" evidence="13">
    <location>
        <begin position="271"/>
        <end position="291"/>
    </location>
</feature>
<feature type="transmembrane region" description="Helical" evidence="13">
    <location>
        <begin position="371"/>
        <end position="389"/>
    </location>
</feature>
<evidence type="ECO:0000256" key="10">
    <source>
        <dbReference type="ARBA" id="ARBA00023065"/>
    </source>
</evidence>
<evidence type="ECO:0000256" key="11">
    <source>
        <dbReference type="ARBA" id="ARBA00023136"/>
    </source>
</evidence>
<feature type="transmembrane region" description="Helical" evidence="13">
    <location>
        <begin position="97"/>
        <end position="117"/>
    </location>
</feature>
<reference evidence="14 15" key="1">
    <citation type="submission" date="2024-04" db="EMBL/GenBank/DDBJ databases">
        <title>Human intestinal bacterial collection.</title>
        <authorList>
            <person name="Pauvert C."/>
            <person name="Hitch T.C.A."/>
            <person name="Clavel T."/>
        </authorList>
    </citation>
    <scope>NUCLEOTIDE SEQUENCE [LARGE SCALE GENOMIC DNA]</scope>
    <source>
        <strain evidence="14 15">CLA-AA-H141</strain>
    </source>
</reference>
<keyword evidence="6" id="KW-0050">Antiport</keyword>
<dbReference type="Proteomes" id="UP001482186">
    <property type="component" value="Unassembled WGS sequence"/>
</dbReference>
<comment type="similarity">
    <text evidence="3">Belongs to the multi antimicrobial extrusion (MATE) (TC 2.A.66.1) family.</text>
</comment>